<dbReference type="EMBL" id="BSSD01000003">
    <property type="protein sequence ID" value="GLW91763.1"/>
    <property type="molecule type" value="Genomic_DNA"/>
</dbReference>
<evidence type="ECO:0000313" key="2">
    <source>
        <dbReference type="Proteomes" id="UP001165042"/>
    </source>
</evidence>
<protein>
    <submittedName>
        <fullName evidence="1">Uncharacterized protein</fullName>
    </submittedName>
</protein>
<organism evidence="1 2">
    <name type="scientific">Actinokineospora globicatena</name>
    <dbReference type="NCBI Taxonomy" id="103729"/>
    <lineage>
        <taxon>Bacteria</taxon>
        <taxon>Bacillati</taxon>
        <taxon>Actinomycetota</taxon>
        <taxon>Actinomycetes</taxon>
        <taxon>Pseudonocardiales</taxon>
        <taxon>Pseudonocardiaceae</taxon>
        <taxon>Actinokineospora</taxon>
    </lineage>
</organism>
<dbReference type="Proteomes" id="UP001165042">
    <property type="component" value="Unassembled WGS sequence"/>
</dbReference>
<dbReference type="AlphaFoldDB" id="A0A9W6QJU9"/>
<keyword evidence="2" id="KW-1185">Reference proteome</keyword>
<proteinExistence type="predicted"/>
<name>A0A9W6QJU9_9PSEU</name>
<reference evidence="1" key="1">
    <citation type="submission" date="2023-02" db="EMBL/GenBank/DDBJ databases">
        <title>Actinokineospora globicatena NBRC 15670.</title>
        <authorList>
            <person name="Ichikawa N."/>
            <person name="Sato H."/>
            <person name="Tonouchi N."/>
        </authorList>
    </citation>
    <scope>NUCLEOTIDE SEQUENCE</scope>
    <source>
        <strain evidence="1">NBRC 15670</strain>
    </source>
</reference>
<dbReference type="RefSeq" id="WP_285610540.1">
    <property type="nucleotide sequence ID" value="NZ_BSSD01000003.1"/>
</dbReference>
<accession>A0A9W6QJU9</accession>
<sequence length="100" mass="10448">MSVSRLKCLPGGGQTTERRASLTLVGPHRAPELLAWARRCARLLSPTQKAAVYAAANGDLTGYRQATVHALEAAGITNDGALTERGRTMLSVLSESAATG</sequence>
<evidence type="ECO:0000313" key="1">
    <source>
        <dbReference type="EMBL" id="GLW91763.1"/>
    </source>
</evidence>
<gene>
    <name evidence="1" type="ORF">Aglo03_25790</name>
</gene>
<comment type="caution">
    <text evidence="1">The sequence shown here is derived from an EMBL/GenBank/DDBJ whole genome shotgun (WGS) entry which is preliminary data.</text>
</comment>